<accession>A0ABQ5K1G2</accession>
<dbReference type="Gene3D" id="2.60.40.10">
    <property type="entry name" value="Immunoglobulins"/>
    <property type="match status" value="1"/>
</dbReference>
<dbReference type="Proteomes" id="UP001057375">
    <property type="component" value="Unassembled WGS sequence"/>
</dbReference>
<feature type="non-terminal residue" evidence="2">
    <location>
        <position position="1"/>
    </location>
</feature>
<organism evidence="2 3">
    <name type="scientific">Aduncisulcus paluster</name>
    <dbReference type="NCBI Taxonomy" id="2918883"/>
    <lineage>
        <taxon>Eukaryota</taxon>
        <taxon>Metamonada</taxon>
        <taxon>Carpediemonas-like organisms</taxon>
        <taxon>Aduncisulcus</taxon>
    </lineage>
</organism>
<feature type="region of interest" description="Disordered" evidence="1">
    <location>
        <begin position="292"/>
        <end position="312"/>
    </location>
</feature>
<comment type="caution">
    <text evidence="2">The sequence shown here is derived from an EMBL/GenBank/DDBJ whole genome shotgun (WGS) entry which is preliminary data.</text>
</comment>
<evidence type="ECO:0000313" key="2">
    <source>
        <dbReference type="EMBL" id="GKT23609.1"/>
    </source>
</evidence>
<sequence>YSTLSVPIVAFSFKSPLIIEGCVYDAAGVFSDESMRVQIRGGVHRDMKGIYEIGFPDVRPHNSHTTILSIHNPHNVTVKVKFIQSELVRSVSIAPASLHIPPHRKHALKLTWNPQVNELLDGVELEALICPINVSSSSSQGGWTSSQRKVRWVPNPISGVMEKKVENIPEPEFSLFTERELSSIGGLSLKEGYTRETVNEEALKWKQVIKDDMSLTRCAKDFVSHLVTEGILDLETEGEDSVEQVRAQKEFEAMEIVREFCERETMSLYSTKIFLTLFGVCCEDKWEVEGLKKEAEEGDEEEEEEVEQGELGNKDAKEVGSTLFNTVSFSDTLMYARKRFSFSVVNRCPRSILLSPRVLWYAEESGMSSVAPCPFTASASCSTLKPVWNCLDEFADSVGALRNSPGADDKGKKGGKKKEKGKPKGGDKGKPKGKATDKGKGKGKGKSTGKGKAVEEEEEEIPESPFLPLFSAFSEFYEKQCEITEHLDLERERKAQVIPSTSSDGEKCDVCVEFCPQESGVVQSFLSLTPSSSSDDEMVLLKGCGVRPVLHFEIPPSTYLEHRDPSLSTPSEVEEHLKQGRVRVVEMFVRGEGRRSKTGIGIFNPTDHSHHFSFVPVKDKSATPSPAVRLGPIVSDRGVIEKYTKSKLLFEYVSSADSIVQGIEERFFQFIIPRFHISTYFLVVGHARDPLVYLSHSQLKLKELVGHSVTETVSISNEEDVQLNFSIDVKGIGGGIENLYIDPLRGSIPAKGKTNLTISFEPKSVKQFNYALKVHVESRVSSLCLNVKGEGQGLLVKKKK</sequence>
<dbReference type="PANTHER" id="PTHR23053:SF0">
    <property type="entry name" value="HYDROCEPHALUS-INDUCING PROTEIN HOMOLOG"/>
    <property type="match status" value="1"/>
</dbReference>
<name>A0ABQ5K1G2_9EUKA</name>
<proteinExistence type="predicted"/>
<keyword evidence="3" id="KW-1185">Reference proteome</keyword>
<feature type="region of interest" description="Disordered" evidence="1">
    <location>
        <begin position="401"/>
        <end position="463"/>
    </location>
</feature>
<gene>
    <name evidence="2" type="ORF">ADUPG1_012476</name>
</gene>
<evidence type="ECO:0000256" key="1">
    <source>
        <dbReference type="SAM" id="MobiDB-lite"/>
    </source>
</evidence>
<dbReference type="InterPro" id="IPR033305">
    <property type="entry name" value="Hydin-like"/>
</dbReference>
<feature type="compositionally biased region" description="Basic and acidic residues" evidence="1">
    <location>
        <begin position="422"/>
        <end position="440"/>
    </location>
</feature>
<dbReference type="InterPro" id="IPR013783">
    <property type="entry name" value="Ig-like_fold"/>
</dbReference>
<protein>
    <submittedName>
        <fullName evidence="2">Hydrocephalus-inducing-like protein</fullName>
    </submittedName>
</protein>
<dbReference type="PANTHER" id="PTHR23053">
    <property type="entry name" value="DLEC1 DELETED IN LUNG AND ESOPHAGEAL CANCER 1"/>
    <property type="match status" value="1"/>
</dbReference>
<dbReference type="EMBL" id="BQXS01012475">
    <property type="protein sequence ID" value="GKT23609.1"/>
    <property type="molecule type" value="Genomic_DNA"/>
</dbReference>
<reference evidence="2" key="1">
    <citation type="submission" date="2022-03" db="EMBL/GenBank/DDBJ databases">
        <title>Draft genome sequence of Aduncisulcus paluster, a free-living microaerophilic Fornicata.</title>
        <authorList>
            <person name="Yuyama I."/>
            <person name="Kume K."/>
            <person name="Tamura T."/>
            <person name="Inagaki Y."/>
            <person name="Hashimoto T."/>
        </authorList>
    </citation>
    <scope>NUCLEOTIDE SEQUENCE</scope>
    <source>
        <strain evidence="2">NY0171</strain>
    </source>
</reference>
<evidence type="ECO:0000313" key="3">
    <source>
        <dbReference type="Proteomes" id="UP001057375"/>
    </source>
</evidence>
<feature type="compositionally biased region" description="Acidic residues" evidence="1">
    <location>
        <begin position="296"/>
        <end position="308"/>
    </location>
</feature>